<organism evidence="2 3">
    <name type="scientific">Morella rubra</name>
    <name type="common">Chinese bayberry</name>
    <dbReference type="NCBI Taxonomy" id="262757"/>
    <lineage>
        <taxon>Eukaryota</taxon>
        <taxon>Viridiplantae</taxon>
        <taxon>Streptophyta</taxon>
        <taxon>Embryophyta</taxon>
        <taxon>Tracheophyta</taxon>
        <taxon>Spermatophyta</taxon>
        <taxon>Magnoliopsida</taxon>
        <taxon>eudicotyledons</taxon>
        <taxon>Gunneridae</taxon>
        <taxon>Pentapetalae</taxon>
        <taxon>rosids</taxon>
        <taxon>fabids</taxon>
        <taxon>Fagales</taxon>
        <taxon>Myricaceae</taxon>
        <taxon>Morella</taxon>
    </lineage>
</organism>
<feature type="region of interest" description="Disordered" evidence="1">
    <location>
        <begin position="1"/>
        <end position="51"/>
    </location>
</feature>
<dbReference type="OrthoDB" id="205993at2759"/>
<comment type="caution">
    <text evidence="2">The sequence shown here is derived from an EMBL/GenBank/DDBJ whole genome shotgun (WGS) entry which is preliminary data.</text>
</comment>
<dbReference type="AlphaFoldDB" id="A0A6A1UKE4"/>
<dbReference type="Proteomes" id="UP000516437">
    <property type="component" value="Unassembled WGS sequence"/>
</dbReference>
<name>A0A6A1UKE4_9ROSI</name>
<proteinExistence type="predicted"/>
<feature type="compositionally biased region" description="Basic residues" evidence="1">
    <location>
        <begin position="87"/>
        <end position="97"/>
    </location>
</feature>
<accession>A0A6A1UKE4</accession>
<dbReference type="InterPro" id="IPR006994">
    <property type="entry name" value="TCF25/Rqc1"/>
</dbReference>
<dbReference type="PANTHER" id="PTHR22684:SF0">
    <property type="entry name" value="RIBOSOME QUALITY CONTROL COMPLEX SUBUNIT TCF25"/>
    <property type="match status" value="1"/>
</dbReference>
<keyword evidence="3" id="KW-1185">Reference proteome</keyword>
<evidence type="ECO:0000313" key="2">
    <source>
        <dbReference type="EMBL" id="KAB1200636.1"/>
    </source>
</evidence>
<evidence type="ECO:0000313" key="3">
    <source>
        <dbReference type="Proteomes" id="UP000516437"/>
    </source>
</evidence>
<dbReference type="EMBL" id="RXIC02000140">
    <property type="protein sequence ID" value="KAB1200636.1"/>
    <property type="molecule type" value="Genomic_DNA"/>
</dbReference>
<dbReference type="Pfam" id="PF04910">
    <property type="entry name" value="Tcf25"/>
    <property type="match status" value="1"/>
</dbReference>
<sequence length="675" mass="76980">MSARLLKKVLKEQEQEEQQTQQHPHDREEEEKEEELNVDQSESSGFRPRSSINLFHLLVDEDDKEQVAERTLEELGEKVDVVVTSSHKSKKKKKRKGKDGSLKSTDEVEEPLDAILENISLEATSYGNHGVPAKANTNTKAGNKLVKHVPSILQVDAKFLNAENELRRIFGSKVVKSFEKSSQTGSSRQIRGGRHGTHTHRKTILVTPLDHWPRWDGSFSMEFLETRDGYHYFRYLHSSSYDQAQRAFEAAKAIHDLNGIASILLYHPYHLDSLITMAEYLKFVGEHQMSADAIAKSLYALECAWHPRFTPLQGNCRLQFSHDTNKPLFKALFTHMRNMDRRGCHRSALEVCKLLLSLDSDDPMGAKFCIDYLSLRAEEYAWLERFSEDYKSDNSLWMFPNFSYSLSICRFHLAQEESSKDSHIESSKATSNDLMKQALMLHPSVLKKLVAKAPLKDKVWTDIVKHPFFRLDQTGIPSLDHLINIYVERNYIIWRLPDLQKLLRDAAKLVVETLETNQTEAKDWACVRKEAFSSLKNENEVLSAGCSPQNRRCAKYFLEDLTERLTVGVHIWGKMAILYLKDGTHTAHDRYGHLMVSDFSDSVPSMPPENLQNFVVDPRMRGLVENEDQVAQPGNGHAPREVANRNALAVLFESMLPWVHYGDGDGGDGDAEGAD</sequence>
<feature type="compositionally biased region" description="Acidic residues" evidence="1">
    <location>
        <begin position="28"/>
        <end position="37"/>
    </location>
</feature>
<dbReference type="GO" id="GO:1990112">
    <property type="term" value="C:RQC complex"/>
    <property type="evidence" value="ECO:0007669"/>
    <property type="project" value="TreeGrafter"/>
</dbReference>
<reference evidence="2 3" key="1">
    <citation type="journal article" date="2019" name="Plant Biotechnol. J.">
        <title>The red bayberry genome and genetic basis of sex determination.</title>
        <authorList>
            <person name="Jia H.M."/>
            <person name="Jia H.J."/>
            <person name="Cai Q.L."/>
            <person name="Wang Y."/>
            <person name="Zhao H.B."/>
            <person name="Yang W.F."/>
            <person name="Wang G.Y."/>
            <person name="Li Y.H."/>
            <person name="Zhan D.L."/>
            <person name="Shen Y.T."/>
            <person name="Niu Q.F."/>
            <person name="Chang L."/>
            <person name="Qiu J."/>
            <person name="Zhao L."/>
            <person name="Xie H.B."/>
            <person name="Fu W.Y."/>
            <person name="Jin J."/>
            <person name="Li X.W."/>
            <person name="Jiao Y."/>
            <person name="Zhou C.C."/>
            <person name="Tu T."/>
            <person name="Chai C.Y."/>
            <person name="Gao J.L."/>
            <person name="Fan L.J."/>
            <person name="van de Weg E."/>
            <person name="Wang J.Y."/>
            <person name="Gao Z.S."/>
        </authorList>
    </citation>
    <scope>NUCLEOTIDE SEQUENCE [LARGE SCALE GENOMIC DNA]</scope>
    <source>
        <tissue evidence="2">Leaves</tissue>
    </source>
</reference>
<evidence type="ECO:0000256" key="1">
    <source>
        <dbReference type="SAM" id="MobiDB-lite"/>
    </source>
</evidence>
<feature type="region of interest" description="Disordered" evidence="1">
    <location>
        <begin position="83"/>
        <end position="106"/>
    </location>
</feature>
<gene>
    <name evidence="2" type="ORF">CJ030_MR0G006721</name>
</gene>
<protein>
    <submittedName>
        <fullName evidence="2">Transcription factor 25</fullName>
    </submittedName>
</protein>
<dbReference type="PANTHER" id="PTHR22684">
    <property type="entry name" value="NULP1-RELATED"/>
    <property type="match status" value="1"/>
</dbReference>